<organism evidence="1 2">
    <name type="scientific">Stylophora pistillata</name>
    <name type="common">Smooth cauliflower coral</name>
    <dbReference type="NCBI Taxonomy" id="50429"/>
    <lineage>
        <taxon>Eukaryota</taxon>
        <taxon>Metazoa</taxon>
        <taxon>Cnidaria</taxon>
        <taxon>Anthozoa</taxon>
        <taxon>Hexacorallia</taxon>
        <taxon>Scleractinia</taxon>
        <taxon>Astrocoeniina</taxon>
        <taxon>Pocilloporidae</taxon>
        <taxon>Stylophora</taxon>
    </lineage>
</organism>
<evidence type="ECO:0000313" key="2">
    <source>
        <dbReference type="Proteomes" id="UP000225706"/>
    </source>
</evidence>
<gene>
    <name evidence="1" type="ORF">AWC38_SpisGene20386</name>
</gene>
<dbReference type="PANTHER" id="PTHR47510">
    <property type="entry name" value="REVERSE TRANSCRIPTASE DOMAIN-CONTAINING PROTEIN"/>
    <property type="match status" value="1"/>
</dbReference>
<dbReference type="EMBL" id="LSMT01000653">
    <property type="protein sequence ID" value="PFX15395.1"/>
    <property type="molecule type" value="Genomic_DNA"/>
</dbReference>
<dbReference type="AlphaFoldDB" id="A0A2B4RGK3"/>
<evidence type="ECO:0008006" key="3">
    <source>
        <dbReference type="Google" id="ProtNLM"/>
    </source>
</evidence>
<evidence type="ECO:0000313" key="1">
    <source>
        <dbReference type="EMBL" id="PFX15395.1"/>
    </source>
</evidence>
<protein>
    <recommendedName>
        <fullName evidence="3">RNA-directed DNA polymerase from mobile element jockey</fullName>
    </recommendedName>
</protein>
<name>A0A2B4RGK3_STYPI</name>
<reference evidence="2" key="1">
    <citation type="journal article" date="2017" name="bioRxiv">
        <title>Comparative analysis of the genomes of Stylophora pistillata and Acropora digitifera provides evidence for extensive differences between species of corals.</title>
        <authorList>
            <person name="Voolstra C.R."/>
            <person name="Li Y."/>
            <person name="Liew Y.J."/>
            <person name="Baumgarten S."/>
            <person name="Zoccola D."/>
            <person name="Flot J.-F."/>
            <person name="Tambutte S."/>
            <person name="Allemand D."/>
            <person name="Aranda M."/>
        </authorList>
    </citation>
    <scope>NUCLEOTIDE SEQUENCE [LARGE SCALE GENOMIC DNA]</scope>
</reference>
<proteinExistence type="predicted"/>
<keyword evidence="2" id="KW-1185">Reference proteome</keyword>
<dbReference type="PANTHER" id="PTHR47510:SF3">
    <property type="entry name" value="ENDO_EXONUCLEASE_PHOSPHATASE DOMAIN-CONTAINING PROTEIN"/>
    <property type="match status" value="1"/>
</dbReference>
<dbReference type="Proteomes" id="UP000225706">
    <property type="component" value="Unassembled WGS sequence"/>
</dbReference>
<comment type="caution">
    <text evidence="1">The sequence shown here is derived from an EMBL/GenBank/DDBJ whole genome shotgun (WGS) entry which is preliminary data.</text>
</comment>
<sequence length="194" mass="21372">MRKVMFRVINIFGTSPIVNERITTHTNQDIANMINSALLEPMQDYTPLSCLLPIADDSELLVASPSDAFNALLQLNQRKAGGADGINNWLLWDYADFLTSLVCNILNALFAEQKLPRSWKDADVTPLIKVEPVTTIAKHIRPFSLTPALSKSTQDFVFSKCIGPAVLETIASPNGAPFHQACPRPQNLALGFSY</sequence>
<accession>A0A2B4RGK3</accession>